<feature type="domain" description="SLH" evidence="4">
    <location>
        <begin position="1569"/>
        <end position="1627"/>
    </location>
</feature>
<sequence length="1715" mass="185152">MEQTRTKRWAALMIAVMTFLMTFAPLPASRTAEASGSPSAVISAYDLTTRGGWNGSYGRDGYVLFGYAGRDAVPLENQGDSGKEIALYDSDVAVKPAYVQEQEGSIYRVTEGARAWVKSEDAGANAAVLDPPSGSALAKTNAFISRGTPGSDGDIRQFAFTLEDNEEHLFSVYFAGDMNYKYYAIKDLDGNNLVNTFRGMKTLNPPLADAPGLPEEVDSLGNQGAYITFKVKGSFVFEVMGAWSEGPSGMFFDPVSGASEVSVDKSTKGNWIGNYGQDGHILLGYNYPDAVPGDNPAWGTWLFMDPTIYDYVSEPDYLNQFTYNVNGSLWARSSTNDEASLSVPDDAGSPAKHDTYGGGGSPGQFSFELNDQNWHQFTIYSNAVPQNPVELAFLDNNGNAMLPNQSITPDVFSGGVYLTYMVKGSFTLQVIKADSDMTFGPQAFFFDEPAVYDLSGLTGEYQSPRSAKLSWSGGDADSIAVIERSIQAAGPFVQVGTTAAADGTYVDSNLGSSSTYYYRLRVKDGQRNSLPGDSVVSVDMPSYQATALQFELPAYEVSGSGSLVELQVALSSGGVPVSGKTIAFTLSGRTVGDYIPAALGTAVTNSNGQATLSITPEYSGTFTVTASFAADDEDQLAQATQDVALTIGSKAWELPPVVYKLSDAVKPGELISINGYGLKADEPDDIQVVMKTYNGSLPASPPADGTPAAIKQYDQRDGYFLVAEFPAQLSEGVYAVWINNGHGWSKPSLLNAARPLFISEYEAWEGQTIDLSGRNLMAEQFGLDSVTRLRLVNASRSVEQEIVQYSPYSLQFNVKAPIGSYKVEVSNNDGAIWAPLASGQTLQIVEEGRDPLGLGVAWADRFNWDNRYDVTDFGAVEGDGEDDTAAVTDAIEEAKASGGGVVFFPSGTYVLSRVPMYADIVLLGEDKNSTHLVYSGTGVNMFESEGDGAVEGRYGVSGFTVGLSDNAKRPDMFFAFGQPWSEAAGNMALRTASEMFIDNIKLDYTLDTGYGQANPDPYAGMRGLAVVIIGKERFIVRDSELSGWSAGITHAYLNEYTTYYNNKLNYAHEGYLQTVANYSFMKGNIVHGRGWEAGLLKDSHGLFARANVHMEGNQVYDVGSDYNDGESYAIDSPGGNFNSGYVIHATENTLTTASLVPHRDYSIMYNTLGVQITDGRGMGQWREVDSIDGNVITIKGSWDVVPDGNSVFTLISPNDNVTIYNNFAENTSKGIYIFGNAVDTVVANNEAIDTEGAFVWTALIKQSAALVTAMHVAIRDNEFDGVSPKTRTGGILLNTQRYGSEGRYYSVAAYNIEIRNNALTGVPSAVPNNLSEAPQESGIVFWSGLKSSDLITDGYSGDATNLLVQNNFLTDFNRGISVTLGDYGVITTGNTFDNVGNELYHAGKDRVDGEVENLIQLEGEASVDAADLDRLYHAELALNRSASSYTSQTWELYSSSMTAAGEWLGLPSPRNIDISNALYALRSAVAGLKITPSSPGEPGQPGNGSIPQQPVQPVEHWPEKGEEISYTGPYLSANSKGLLEPDRKLTRGDVADIIYSLYGKPQSKLDTGVLGKFRDESSLREYAAAIAFCTQLEYVNGYPDNSFKPERLITRAEFLSMALKLRSLPPAEGDAPFADIEGHWAQSALYTAYSNGIITGYSDGSFKPNQTISKAEAVTIITRILQRSSEWTGEQTFPDLPESHWAYGPLMNAAHGQQK</sequence>
<dbReference type="Proteomes" id="UP000198855">
    <property type="component" value="Unassembled WGS sequence"/>
</dbReference>
<dbReference type="SUPFAM" id="SSF51126">
    <property type="entry name" value="Pectin lyase-like"/>
    <property type="match status" value="1"/>
</dbReference>
<dbReference type="STRING" id="1045775.SAMN05216378_1813"/>
<dbReference type="InterPro" id="IPR051465">
    <property type="entry name" value="Cell_Envelope_Struct_Comp"/>
</dbReference>
<dbReference type="InterPro" id="IPR013783">
    <property type="entry name" value="Ig-like_fold"/>
</dbReference>
<feature type="domain" description="SLH" evidence="4">
    <location>
        <begin position="1628"/>
        <end position="1691"/>
    </location>
</feature>
<accession>A0A1I1WQA3</accession>
<dbReference type="InterPro" id="IPR001119">
    <property type="entry name" value="SLH_dom"/>
</dbReference>
<evidence type="ECO:0000259" key="4">
    <source>
        <dbReference type="PROSITE" id="PS51272"/>
    </source>
</evidence>
<dbReference type="InterPro" id="IPR024535">
    <property type="entry name" value="RHGA/B-epi-like_pectate_lyase"/>
</dbReference>
<dbReference type="CDD" id="cd00063">
    <property type="entry name" value="FN3"/>
    <property type="match status" value="1"/>
</dbReference>
<dbReference type="OrthoDB" id="8428774at2"/>
<dbReference type="Pfam" id="PF12708">
    <property type="entry name" value="Pect-lyase_RHGA_epim"/>
    <property type="match status" value="1"/>
</dbReference>
<dbReference type="PROSITE" id="PS51272">
    <property type="entry name" value="SLH"/>
    <property type="match status" value="2"/>
</dbReference>
<dbReference type="Pfam" id="PF00395">
    <property type="entry name" value="SLH"/>
    <property type="match status" value="2"/>
</dbReference>
<feature type="domain" description="Big-1" evidence="3">
    <location>
        <begin position="547"/>
        <end position="646"/>
    </location>
</feature>
<dbReference type="RefSeq" id="WP_091183760.1">
    <property type="nucleotide sequence ID" value="NZ_FOMT01000002.1"/>
</dbReference>
<dbReference type="InterPro" id="IPR003344">
    <property type="entry name" value="Big_1_dom"/>
</dbReference>
<dbReference type="Gene3D" id="2.60.40.10">
    <property type="entry name" value="Immunoglobulins"/>
    <property type="match status" value="2"/>
</dbReference>
<dbReference type="SMART" id="SM00710">
    <property type="entry name" value="PbH1"/>
    <property type="match status" value="6"/>
</dbReference>
<reference evidence="6" key="1">
    <citation type="submission" date="2016-10" db="EMBL/GenBank/DDBJ databases">
        <authorList>
            <person name="Varghese N."/>
            <person name="Submissions S."/>
        </authorList>
    </citation>
    <scope>NUCLEOTIDE SEQUENCE [LARGE SCALE GENOMIC DNA]</scope>
    <source>
        <strain evidence="6">CGMCC 1.10784</strain>
    </source>
</reference>
<evidence type="ECO:0000313" key="6">
    <source>
        <dbReference type="Proteomes" id="UP000198855"/>
    </source>
</evidence>
<evidence type="ECO:0000256" key="1">
    <source>
        <dbReference type="ARBA" id="ARBA00010116"/>
    </source>
</evidence>
<proteinExistence type="inferred from homology"/>
<evidence type="ECO:0000259" key="3">
    <source>
        <dbReference type="PROSITE" id="PS51127"/>
    </source>
</evidence>
<dbReference type="InterPro" id="IPR006626">
    <property type="entry name" value="PbH1"/>
</dbReference>
<evidence type="ECO:0000313" key="5">
    <source>
        <dbReference type="EMBL" id="SFD97232.1"/>
    </source>
</evidence>
<dbReference type="Gene3D" id="2.160.20.10">
    <property type="entry name" value="Single-stranded right-handed beta-helix, Pectin lyase-like"/>
    <property type="match status" value="1"/>
</dbReference>
<evidence type="ECO:0000256" key="2">
    <source>
        <dbReference type="SAM" id="MobiDB-lite"/>
    </source>
</evidence>
<dbReference type="InterPro" id="IPR008964">
    <property type="entry name" value="Invasin/intimin_cell_adhesion"/>
</dbReference>
<name>A0A1I1WQA3_9BACL</name>
<keyword evidence="6" id="KW-1185">Reference proteome</keyword>
<dbReference type="InterPro" id="IPR011050">
    <property type="entry name" value="Pectin_lyase_fold/virulence"/>
</dbReference>
<protein>
    <submittedName>
        <fullName evidence="5">S-layer homology domain-containing protein</fullName>
    </submittedName>
</protein>
<dbReference type="EMBL" id="FOMT01000002">
    <property type="protein sequence ID" value="SFD97232.1"/>
    <property type="molecule type" value="Genomic_DNA"/>
</dbReference>
<organism evidence="5 6">
    <name type="scientific">Paenibacillus catalpae</name>
    <dbReference type="NCBI Taxonomy" id="1045775"/>
    <lineage>
        <taxon>Bacteria</taxon>
        <taxon>Bacillati</taxon>
        <taxon>Bacillota</taxon>
        <taxon>Bacilli</taxon>
        <taxon>Bacillales</taxon>
        <taxon>Paenibacillaceae</taxon>
        <taxon>Paenibacillus</taxon>
    </lineage>
</organism>
<dbReference type="PANTHER" id="PTHR43308:SF5">
    <property type="entry name" value="S-LAYER PROTEIN _ PEPTIDOGLYCAN ENDO-BETA-N-ACETYLGLUCOSAMINIDASE"/>
    <property type="match status" value="1"/>
</dbReference>
<dbReference type="SUPFAM" id="SSF49373">
    <property type="entry name" value="Invasin/intimin cell-adhesion fragments"/>
    <property type="match status" value="1"/>
</dbReference>
<dbReference type="PROSITE" id="PS51127">
    <property type="entry name" value="BIG1"/>
    <property type="match status" value="1"/>
</dbReference>
<dbReference type="InterPro" id="IPR003961">
    <property type="entry name" value="FN3_dom"/>
</dbReference>
<dbReference type="PANTHER" id="PTHR43308">
    <property type="entry name" value="OUTER MEMBRANE PROTEIN ALPHA-RELATED"/>
    <property type="match status" value="1"/>
</dbReference>
<comment type="similarity">
    <text evidence="1">Belongs to the intimin/invasin family.</text>
</comment>
<dbReference type="InterPro" id="IPR012334">
    <property type="entry name" value="Pectin_lyas_fold"/>
</dbReference>
<feature type="region of interest" description="Disordered" evidence="2">
    <location>
        <begin position="1490"/>
        <end position="1513"/>
    </location>
</feature>
<gene>
    <name evidence="5" type="ORF">SAMN05216378_1813</name>
</gene>